<dbReference type="SUPFAM" id="SSF81333">
    <property type="entry name" value="F1F0 ATP synthase subunit C"/>
    <property type="match status" value="1"/>
</dbReference>
<comment type="function">
    <text evidence="11">F(1)F(0) ATP synthase produces ATP from ADP in the presence of a proton or sodium gradient. F-type ATPases consist of two structural domains, F(1) containing the extramembraneous catalytic core and F(0) containing the membrane proton channel, linked together by a central stalk and a peripheral stalk. During catalysis, ATP synthesis in the catalytic domain of F(1) is coupled via a rotary mechanism of the central stalk subunits to proton translocation.</text>
</comment>
<dbReference type="GO" id="GO:0033177">
    <property type="term" value="C:proton-transporting two-sector ATPase complex, proton-transporting domain"/>
    <property type="evidence" value="ECO:0007669"/>
    <property type="project" value="InterPro"/>
</dbReference>
<keyword evidence="11" id="KW-0066">ATP synthesis</keyword>
<evidence type="ECO:0000259" key="12">
    <source>
        <dbReference type="Pfam" id="PF00137"/>
    </source>
</evidence>
<evidence type="ECO:0000256" key="8">
    <source>
        <dbReference type="ARBA" id="ARBA00023065"/>
    </source>
</evidence>
<dbReference type="InterPro" id="IPR002379">
    <property type="entry name" value="ATPase_proteolipid_c-like_dom"/>
</dbReference>
<dbReference type="Pfam" id="PF00137">
    <property type="entry name" value="ATP-synt_C"/>
    <property type="match status" value="1"/>
</dbReference>
<dbReference type="EMBL" id="AMFJ01021600">
    <property type="protein sequence ID" value="EKD66749.1"/>
    <property type="molecule type" value="Genomic_DNA"/>
</dbReference>
<keyword evidence="9 11" id="KW-0446">Lipid-binding</keyword>
<organism evidence="13">
    <name type="scientific">uncultured bacterium</name>
    <name type="common">gcode 4</name>
    <dbReference type="NCBI Taxonomy" id="1234023"/>
    <lineage>
        <taxon>Bacteria</taxon>
        <taxon>environmental samples</taxon>
    </lineage>
</organism>
<evidence type="ECO:0000256" key="3">
    <source>
        <dbReference type="ARBA" id="ARBA00022448"/>
    </source>
</evidence>
<keyword evidence="8 11" id="KW-0406">Ion transport</keyword>
<dbReference type="InterPro" id="IPR038662">
    <property type="entry name" value="ATP_synth_F0_csu_sf"/>
</dbReference>
<keyword evidence="6 11" id="KW-0375">Hydrogen ion transport</keyword>
<feature type="domain" description="V-ATPase proteolipid subunit C-like" evidence="12">
    <location>
        <begin position="6"/>
        <end position="68"/>
    </location>
</feature>
<comment type="caution">
    <text evidence="13">The sequence shown here is derived from an EMBL/GenBank/DDBJ whole genome shotgun (WGS) entry which is preliminary data.</text>
</comment>
<dbReference type="GO" id="GO:0005886">
    <property type="term" value="C:plasma membrane"/>
    <property type="evidence" value="ECO:0007669"/>
    <property type="project" value="UniProtKB-SubCell"/>
</dbReference>
<keyword evidence="11" id="KW-1003">Cell membrane</keyword>
<accession>K2BX37</accession>
<evidence type="ECO:0000256" key="10">
    <source>
        <dbReference type="ARBA" id="ARBA00023136"/>
    </source>
</evidence>
<evidence type="ECO:0000256" key="11">
    <source>
        <dbReference type="HAMAP-Rule" id="MF_01396"/>
    </source>
</evidence>
<comment type="similarity">
    <text evidence="2 11">Belongs to the ATPase C chain family.</text>
</comment>
<comment type="caution">
    <text evidence="11">Lacks conserved residue(s) required for the propagation of feature annotation.</text>
</comment>
<comment type="subcellular location">
    <subcellularLocation>
        <location evidence="11">Cell membrane</location>
        <topology evidence="11">Multi-pass membrane protein</topology>
    </subcellularLocation>
    <subcellularLocation>
        <location evidence="1">Membrane</location>
        <topology evidence="1">Multi-pass membrane protein</topology>
    </subcellularLocation>
</comment>
<dbReference type="InterPro" id="IPR000454">
    <property type="entry name" value="ATP_synth_F0_csu"/>
</dbReference>
<protein>
    <recommendedName>
        <fullName evidence="11">ATP synthase subunit c</fullName>
    </recommendedName>
    <alternativeName>
        <fullName evidence="11">ATP synthase F(0) sector subunit c</fullName>
    </alternativeName>
    <alternativeName>
        <fullName evidence="11">F-type ATPase subunit c</fullName>
        <shortName evidence="11">F-ATPase subunit c</shortName>
    </alternativeName>
    <alternativeName>
        <fullName evidence="11">Lipid-binding protein</fullName>
    </alternativeName>
</protein>
<evidence type="ECO:0000256" key="1">
    <source>
        <dbReference type="ARBA" id="ARBA00004141"/>
    </source>
</evidence>
<evidence type="ECO:0000256" key="7">
    <source>
        <dbReference type="ARBA" id="ARBA00022989"/>
    </source>
</evidence>
<dbReference type="GO" id="GO:0046933">
    <property type="term" value="F:proton-transporting ATP synthase activity, rotational mechanism"/>
    <property type="evidence" value="ECO:0007669"/>
    <property type="project" value="UniProtKB-UniRule"/>
</dbReference>
<evidence type="ECO:0000256" key="5">
    <source>
        <dbReference type="ARBA" id="ARBA00022692"/>
    </source>
</evidence>
<keyword evidence="13" id="KW-0378">Hydrolase</keyword>
<feature type="site" description="Reversibly protonated during proton transport" evidence="11">
    <location>
        <position position="55"/>
    </location>
</feature>
<evidence type="ECO:0000313" key="13">
    <source>
        <dbReference type="EMBL" id="EKD66749.1"/>
    </source>
</evidence>
<keyword evidence="5 11" id="KW-0812">Transmembrane</keyword>
<name>K2BX37_9BACT</name>
<reference evidence="13" key="1">
    <citation type="journal article" date="2012" name="Science">
        <title>Fermentation, hydrogen, and sulfur metabolism in multiple uncultivated bacterial phyla.</title>
        <authorList>
            <person name="Wrighton K.C."/>
            <person name="Thomas B.C."/>
            <person name="Sharon I."/>
            <person name="Miller C.S."/>
            <person name="Castelle C.J."/>
            <person name="VerBerkmoes N.C."/>
            <person name="Wilkins M.J."/>
            <person name="Hettich R.L."/>
            <person name="Lipton M.S."/>
            <person name="Williams K.H."/>
            <person name="Long P.E."/>
            <person name="Banfield J.F."/>
        </authorList>
    </citation>
    <scope>NUCLEOTIDE SEQUENCE [LARGE SCALE GENOMIC DNA]</scope>
</reference>
<dbReference type="Gene3D" id="1.20.20.10">
    <property type="entry name" value="F1F0 ATP synthase subunit C"/>
    <property type="match status" value="1"/>
</dbReference>
<keyword evidence="10 11" id="KW-0472">Membrane</keyword>
<dbReference type="GO" id="GO:0016787">
    <property type="term" value="F:hydrolase activity"/>
    <property type="evidence" value="ECO:0007669"/>
    <property type="project" value="UniProtKB-KW"/>
</dbReference>
<dbReference type="AlphaFoldDB" id="K2BX37"/>
<dbReference type="InterPro" id="IPR035921">
    <property type="entry name" value="F/V-ATP_Csub_sf"/>
</dbReference>
<evidence type="ECO:0000256" key="6">
    <source>
        <dbReference type="ARBA" id="ARBA00022781"/>
    </source>
</evidence>
<dbReference type="GO" id="GO:0045259">
    <property type="term" value="C:proton-transporting ATP synthase complex"/>
    <property type="evidence" value="ECO:0007669"/>
    <property type="project" value="UniProtKB-KW"/>
</dbReference>
<keyword evidence="4 11" id="KW-0138">CF(0)</keyword>
<dbReference type="PRINTS" id="PR00124">
    <property type="entry name" value="ATPASEC"/>
</dbReference>
<gene>
    <name evidence="11 13" type="primary">atpE</name>
    <name evidence="13" type="ORF">ACD_49C00014G0003</name>
</gene>
<evidence type="ECO:0000256" key="4">
    <source>
        <dbReference type="ARBA" id="ARBA00022547"/>
    </source>
</evidence>
<dbReference type="PROSITE" id="PS00605">
    <property type="entry name" value="ATPASE_C"/>
    <property type="match status" value="1"/>
</dbReference>
<evidence type="ECO:0000256" key="9">
    <source>
        <dbReference type="ARBA" id="ARBA00023121"/>
    </source>
</evidence>
<dbReference type="GO" id="GO:0008289">
    <property type="term" value="F:lipid binding"/>
    <property type="evidence" value="ECO:0007669"/>
    <property type="project" value="UniProtKB-KW"/>
</dbReference>
<proteinExistence type="inferred from homology"/>
<sequence>MTPDFSMALAFGLWVFGPALAIGLIGYSALNAIGRNPSASNDIKTTMILAIAFAEALGIFAFVIAIMIKFVK</sequence>
<feature type="transmembrane region" description="Helical" evidence="11">
    <location>
        <begin position="45"/>
        <end position="68"/>
    </location>
</feature>
<keyword evidence="7 11" id="KW-1133">Transmembrane helix</keyword>
<dbReference type="HAMAP" id="MF_01396">
    <property type="entry name" value="ATP_synth_c_bact"/>
    <property type="match status" value="1"/>
</dbReference>
<dbReference type="CDD" id="cd18121">
    <property type="entry name" value="ATP-synt_Fo_c"/>
    <property type="match status" value="1"/>
</dbReference>
<comment type="function">
    <text evidence="11">Key component of the F(0) channel; it plays a direct role in translocation across the membrane. A homomeric c-ring of between 10-14 subunits forms the central stalk rotor element with the F(1) delta and epsilon subunits.</text>
</comment>
<evidence type="ECO:0000256" key="2">
    <source>
        <dbReference type="ARBA" id="ARBA00006704"/>
    </source>
</evidence>
<keyword evidence="3 11" id="KW-0813">Transport</keyword>
<dbReference type="InterPro" id="IPR020537">
    <property type="entry name" value="ATP_synth_F0_csu_DDCD_BS"/>
</dbReference>